<accession>A0A1I0BZF7</accession>
<dbReference type="Proteomes" id="UP000199568">
    <property type="component" value="Unassembled WGS sequence"/>
</dbReference>
<keyword evidence="2" id="KW-1185">Reference proteome</keyword>
<organism evidence="1 2">
    <name type="scientific">Natronincola peptidivorans</name>
    <dbReference type="NCBI Taxonomy" id="426128"/>
    <lineage>
        <taxon>Bacteria</taxon>
        <taxon>Bacillati</taxon>
        <taxon>Bacillota</taxon>
        <taxon>Clostridia</taxon>
        <taxon>Peptostreptococcales</taxon>
        <taxon>Natronincolaceae</taxon>
        <taxon>Natronincola</taxon>
    </lineage>
</organism>
<proteinExistence type="predicted"/>
<gene>
    <name evidence="1" type="ORF">SAMN05660297_01492</name>
</gene>
<name>A0A1I0BZF7_9FIRM</name>
<sequence length="11" mass="1373">MRKTKAEKPRQ</sequence>
<dbReference type="EMBL" id="FOHU01000004">
    <property type="protein sequence ID" value="SET12426.1"/>
    <property type="molecule type" value="Genomic_DNA"/>
</dbReference>
<evidence type="ECO:0000313" key="1">
    <source>
        <dbReference type="EMBL" id="SET12426.1"/>
    </source>
</evidence>
<protein>
    <submittedName>
        <fullName evidence="1">Uncharacterized protein</fullName>
    </submittedName>
</protein>
<reference evidence="1 2" key="1">
    <citation type="submission" date="2016-10" db="EMBL/GenBank/DDBJ databases">
        <authorList>
            <person name="de Groot N.N."/>
        </authorList>
    </citation>
    <scope>NUCLEOTIDE SEQUENCE [LARGE SCALE GENOMIC DNA]</scope>
    <source>
        <strain evidence="1 2">DSM 18979</strain>
    </source>
</reference>
<evidence type="ECO:0000313" key="2">
    <source>
        <dbReference type="Proteomes" id="UP000199568"/>
    </source>
</evidence>